<reference evidence="2" key="1">
    <citation type="journal article" date="2019" name="Int. J. Syst. Evol. Microbiol.">
        <title>The Global Catalogue of Microorganisms (GCM) 10K type strain sequencing project: providing services to taxonomists for standard genome sequencing and annotation.</title>
        <authorList>
            <consortium name="The Broad Institute Genomics Platform"/>
            <consortium name="The Broad Institute Genome Sequencing Center for Infectious Disease"/>
            <person name="Wu L."/>
            <person name="Ma J."/>
        </authorList>
    </citation>
    <scope>NUCLEOTIDE SEQUENCE [LARGE SCALE GENOMIC DNA]</scope>
    <source>
        <strain evidence="2">JCM 16918</strain>
    </source>
</reference>
<organism evidence="1 2">
    <name type="scientific">Deinococcus daejeonensis</name>
    <dbReference type="NCBI Taxonomy" id="1007098"/>
    <lineage>
        <taxon>Bacteria</taxon>
        <taxon>Thermotogati</taxon>
        <taxon>Deinococcota</taxon>
        <taxon>Deinococci</taxon>
        <taxon>Deinococcales</taxon>
        <taxon>Deinococcaceae</taxon>
        <taxon>Deinococcus</taxon>
    </lineage>
</organism>
<evidence type="ECO:0008006" key="3">
    <source>
        <dbReference type="Google" id="ProtNLM"/>
    </source>
</evidence>
<dbReference type="EMBL" id="BMOR01000018">
    <property type="protein sequence ID" value="GGN43307.1"/>
    <property type="molecule type" value="Genomic_DNA"/>
</dbReference>
<dbReference type="SUPFAM" id="SSF52949">
    <property type="entry name" value="Macro domain-like"/>
    <property type="match status" value="1"/>
</dbReference>
<gene>
    <name evidence="1" type="ORF">GCM10010842_30630</name>
</gene>
<dbReference type="InterPro" id="IPR043472">
    <property type="entry name" value="Macro_dom-like"/>
</dbReference>
<comment type="caution">
    <text evidence="1">The sequence shown here is derived from an EMBL/GenBank/DDBJ whole genome shotgun (WGS) entry which is preliminary data.</text>
</comment>
<accession>A0ABQ2J9Z4</accession>
<evidence type="ECO:0000313" key="2">
    <source>
        <dbReference type="Proteomes" id="UP000645517"/>
    </source>
</evidence>
<dbReference type="NCBIfam" id="TIGR02452">
    <property type="entry name" value="TIGR02452 family protein"/>
    <property type="match status" value="1"/>
</dbReference>
<proteinExistence type="predicted"/>
<dbReference type="Gene3D" id="3.40.220.10">
    <property type="entry name" value="Leucine Aminopeptidase, subunit E, domain 1"/>
    <property type="match status" value="1"/>
</dbReference>
<sequence>MFAQDVPVFRDDTGAWLERPYVLDVLTAAAPNLRGLHGADLETLRPQAQRTIERRASLVLTAFRHARCTRLVLGAWGCGAFRNDPAHVARTFHALLTQGTHRGAFTEVVFAVFAMPLEETNLSAFEQVFAPS</sequence>
<evidence type="ECO:0000313" key="1">
    <source>
        <dbReference type="EMBL" id="GGN43307.1"/>
    </source>
</evidence>
<dbReference type="InterPro" id="IPR012664">
    <property type="entry name" value="CHP02452"/>
</dbReference>
<keyword evidence="2" id="KW-1185">Reference proteome</keyword>
<dbReference type="Proteomes" id="UP000645517">
    <property type="component" value="Unassembled WGS sequence"/>
</dbReference>
<dbReference type="PANTHER" id="PTHR35596">
    <property type="entry name" value="DUF2263 DOMAIN-CONTAINING PROTEIN"/>
    <property type="match status" value="1"/>
</dbReference>
<protein>
    <recommendedName>
        <fullName evidence="3">Microbial-type PARG catalytic domain-containing protein</fullName>
    </recommendedName>
</protein>
<name>A0ABQ2J9Z4_9DEIO</name>
<dbReference type="PANTHER" id="PTHR35596:SF1">
    <property type="entry name" value="MICROBIAL-TYPE PARG CATALYTIC DOMAIN-CONTAINING PROTEIN"/>
    <property type="match status" value="1"/>
</dbReference>